<protein>
    <submittedName>
        <fullName evidence="1">Uncharacterized protein</fullName>
    </submittedName>
</protein>
<gene>
    <name evidence="1" type="ORF">L6164_037365</name>
</gene>
<accession>A0ACB9KK05</accession>
<sequence length="127" mass="14749">MTNDLMCKYEKYPTAWSIWIALKEKFGRTLASKLRRLTIKFDSYKLCPNTPMKQHLREMSNMICELKAASHVLSDEQQVQAVIRSLCASWEHMKVNLTRNENIITSDDVARHLDLEDEHIVACKHSG</sequence>
<proteinExistence type="predicted"/>
<dbReference type="EMBL" id="CM039439">
    <property type="protein sequence ID" value="KAI4297476.1"/>
    <property type="molecule type" value="Genomic_DNA"/>
</dbReference>
<evidence type="ECO:0000313" key="2">
    <source>
        <dbReference type="Proteomes" id="UP000828941"/>
    </source>
</evidence>
<name>A0ACB9KK05_BAUVA</name>
<dbReference type="Proteomes" id="UP000828941">
    <property type="component" value="Chromosome 14"/>
</dbReference>
<reference evidence="1 2" key="1">
    <citation type="journal article" date="2022" name="DNA Res.">
        <title>Chromosomal-level genome assembly of the orchid tree Bauhinia variegata (Leguminosae; Cercidoideae) supports the allotetraploid origin hypothesis of Bauhinia.</title>
        <authorList>
            <person name="Zhong Y."/>
            <person name="Chen Y."/>
            <person name="Zheng D."/>
            <person name="Pang J."/>
            <person name="Liu Y."/>
            <person name="Luo S."/>
            <person name="Meng S."/>
            <person name="Qian L."/>
            <person name="Wei D."/>
            <person name="Dai S."/>
            <person name="Zhou R."/>
        </authorList>
    </citation>
    <scope>NUCLEOTIDE SEQUENCE [LARGE SCALE GENOMIC DNA]</scope>
    <source>
        <strain evidence="1">BV-YZ2020</strain>
    </source>
</reference>
<keyword evidence="2" id="KW-1185">Reference proteome</keyword>
<comment type="caution">
    <text evidence="1">The sequence shown here is derived from an EMBL/GenBank/DDBJ whole genome shotgun (WGS) entry which is preliminary data.</text>
</comment>
<organism evidence="1 2">
    <name type="scientific">Bauhinia variegata</name>
    <name type="common">Purple orchid tree</name>
    <name type="synonym">Phanera variegata</name>
    <dbReference type="NCBI Taxonomy" id="167791"/>
    <lineage>
        <taxon>Eukaryota</taxon>
        <taxon>Viridiplantae</taxon>
        <taxon>Streptophyta</taxon>
        <taxon>Embryophyta</taxon>
        <taxon>Tracheophyta</taxon>
        <taxon>Spermatophyta</taxon>
        <taxon>Magnoliopsida</taxon>
        <taxon>eudicotyledons</taxon>
        <taxon>Gunneridae</taxon>
        <taxon>Pentapetalae</taxon>
        <taxon>rosids</taxon>
        <taxon>fabids</taxon>
        <taxon>Fabales</taxon>
        <taxon>Fabaceae</taxon>
        <taxon>Cercidoideae</taxon>
        <taxon>Cercideae</taxon>
        <taxon>Bauhiniinae</taxon>
        <taxon>Bauhinia</taxon>
    </lineage>
</organism>
<evidence type="ECO:0000313" key="1">
    <source>
        <dbReference type="EMBL" id="KAI4297476.1"/>
    </source>
</evidence>